<dbReference type="PROSITE" id="PS00028">
    <property type="entry name" value="ZINC_FINGER_C2H2_1"/>
    <property type="match status" value="1"/>
</dbReference>
<keyword evidence="4" id="KW-0238">DNA-binding</keyword>
<dbReference type="Proteomes" id="UP001162480">
    <property type="component" value="Chromosome 6"/>
</dbReference>
<feature type="region of interest" description="Disordered" evidence="2">
    <location>
        <begin position="575"/>
        <end position="605"/>
    </location>
</feature>
<feature type="compositionally biased region" description="Low complexity" evidence="2">
    <location>
        <begin position="957"/>
        <end position="966"/>
    </location>
</feature>
<sequence>MMAKFIQQVMKAIETHCQALLEWSGGIHYQVLLDKNGILMMGQSPSADQPNILGNHTTANTTANQTSIESDNSHTELKAQLQCDGKGMKTCLELVLSMKNGKSANVEPSTDTDEQKQSKQKGENWVKETDSNHGPDAKSTEEQQQQQSVASKTSSPNSCEKEATDMKLGKSDSANNQNKPKFSDDTKRLVFNKNANLHDAIGALIRNCITETSFPHDDVQDNQLENRQNKEVSSAGILPEKKISMNASSYKNYESNVDNSWKSSGSYYTDHGQSVSAGNRHGQDFECIETVAPTSKSWRGSGEIARNGSQPSKPISISPRSDMIHKEKIYSSTETSVKTCGSHAINTSGQSVVQLQAFIDKCLENTWQQQKVGVSEKLNVIGKGQFSYNNNEQLGDQSQLHTSNGHPEEICYPADRNHHSQQLYHQNTQSALGYFTDRNGLDPTLRKDINDGKYINPYQLNQKNVMESVRQQQQQQHYYSTNEMSAIAPLSHSYPNMANQIHSGSVKQNQHNTSDGFESAFDAKELINKISCQARAINKFFSNSGEPTELSYHHPAKMAPHLAMKVVDSHVDYANKNRGMHSPASSPSQGMNRSQENPVASLQNHKQRIISEERSASFVERLNHATVGKEQPAILSPYRQSKEDSTNLTDNQQRIARMHSGHSSSDLMLRGAQSHSLPVYGAKDHAAERLAYYQTSPVITPSTNNNNSGVSGSHSSSVNTQSKSMERILPLSAQQTPYMHTPTGVIKWDDPVGLNARYHQISPSAGQNVKMRTGVHGLPSPQEGDYMNGVSISKTHSPRTHSNSSQLGGMVTSPFLSSSSTPLIPQKDNPNPISTNTKLPSLYVDTLNNTAAANTSALRSANPAGTSVPQRRHTVSDIANYSSEPTKLASTSLRPLSAPDVAVISSNSLAIPGIPHATRTEPENVLDLSVKCKAPNALESSAPNANLPAVSAVASATSNSQSVSNQDHPLDLSKKKSEEQLYMVGSGKGREMVSPGGSFHPGTVGKSVPANILLKHLEYSVQKYCSNIGNSSGERITTAATQHSLHHPVQQQHQQQPSPSQSQHYPLHPHHQQQQQQQQQQQSPHTQHLHLGYQKQALASPQMMLLSQQSRNADMVLHPQGQYIGRKDLQQHNYLSPDGSRHPSQQTYPVFRQPTLPALSTKAVSHISQQQQQQQQQQQLQQQQQQQQLQQHHPQQQQQTSQLQQQQQQSQLRHQPPQQSQQQQQQQQQTHLTNTQQQQNVVVHQTQSTNAASHNVSAYTTQDSPQRSAKTFGTTNDKSDTNSSKKHDISKHEPVQNLLGSHAPDDVLYLICKLCGQTYGSPYSFRKHFRNQHGFEPRPHHTVVQSISATISLLKSKPSDGSTIVKSEDSLQTRNIDDSLTDIKKMSTEDKKFAMELSTANNSSFKESEEDGLSQNRNLLDSQISGEEETKFLECPECGKQFQLNDFGSYKKHCRSHERNKHGGAISEYAFEISAPMWKHNLPADTEGRQCSSVPTPESISKERCPSDSGSSISVDRILRPNSYSFDASKSELSSRSPSVSSQNDTADEKLTLLPSVVNIKHESEELYTEQLSKQSNSEWRRVSIKTEGKCHDSKETEQTASVSEDNWYPSDDSSDEHRLKIVMSELDESNHGVSVKKEEEADKLSTDKDCTITVDSSENVCDQMNKSEEKDDNIVNNSNSSKISSDKRQSDSSDVGCDKQTEDTDSEMFTYRHKKFQKFGTQFKRKDCKTTESQNSSVDKKRQKFSEVG</sequence>
<feature type="compositionally biased region" description="Low complexity" evidence="2">
    <location>
        <begin position="1531"/>
        <end position="1542"/>
    </location>
</feature>
<feature type="compositionally biased region" description="Polar residues" evidence="2">
    <location>
        <begin position="583"/>
        <end position="604"/>
    </location>
</feature>
<feature type="compositionally biased region" description="Polar residues" evidence="2">
    <location>
        <begin position="1654"/>
        <end position="1665"/>
    </location>
</feature>
<feature type="compositionally biased region" description="Basic and acidic residues" evidence="2">
    <location>
        <begin position="1277"/>
        <end position="1291"/>
    </location>
</feature>
<protein>
    <submittedName>
        <fullName evidence="4">DNA-binding protein Ikaros</fullName>
    </submittedName>
</protein>
<evidence type="ECO:0000256" key="1">
    <source>
        <dbReference type="PROSITE-ProRule" id="PRU00042"/>
    </source>
</evidence>
<feature type="compositionally biased region" description="Polar residues" evidence="2">
    <location>
        <begin position="307"/>
        <end position="318"/>
    </location>
</feature>
<evidence type="ECO:0000256" key="2">
    <source>
        <dbReference type="SAM" id="MobiDB-lite"/>
    </source>
</evidence>
<dbReference type="SMART" id="SM00355">
    <property type="entry name" value="ZnF_C2H2"/>
    <property type="match status" value="2"/>
</dbReference>
<feature type="compositionally biased region" description="Low complexity" evidence="2">
    <location>
        <begin position="1047"/>
        <end position="1088"/>
    </location>
</feature>
<proteinExistence type="predicted"/>
<feature type="compositionally biased region" description="Low complexity" evidence="2">
    <location>
        <begin position="1675"/>
        <end position="1684"/>
    </location>
</feature>
<dbReference type="InterPro" id="IPR013087">
    <property type="entry name" value="Znf_C2H2_type"/>
</dbReference>
<keyword evidence="1" id="KW-0863">Zinc-finger</keyword>
<feature type="compositionally biased region" description="Basic and acidic residues" evidence="2">
    <location>
        <begin position="113"/>
        <end position="141"/>
    </location>
</feature>
<feature type="compositionally biased region" description="Polar residues" evidence="2">
    <location>
        <begin position="142"/>
        <end position="158"/>
    </location>
</feature>
<keyword evidence="5" id="KW-1185">Reference proteome</keyword>
<dbReference type="GO" id="GO:0003677">
    <property type="term" value="F:DNA binding"/>
    <property type="evidence" value="ECO:0007669"/>
    <property type="project" value="UniProtKB-KW"/>
</dbReference>
<feature type="region of interest" description="Disordered" evidence="2">
    <location>
        <begin position="298"/>
        <end position="318"/>
    </location>
</feature>
<keyword evidence="1" id="KW-0479">Metal-binding</keyword>
<reference evidence="4" key="1">
    <citation type="submission" date="2023-08" db="EMBL/GenBank/DDBJ databases">
        <authorList>
            <person name="Alioto T."/>
            <person name="Alioto T."/>
            <person name="Gomez Garrido J."/>
        </authorList>
    </citation>
    <scope>NUCLEOTIDE SEQUENCE</scope>
</reference>
<dbReference type="EMBL" id="OX597819">
    <property type="protein sequence ID" value="CAI9724631.1"/>
    <property type="molecule type" value="Genomic_DNA"/>
</dbReference>
<evidence type="ECO:0000313" key="5">
    <source>
        <dbReference type="Proteomes" id="UP001162480"/>
    </source>
</evidence>
<evidence type="ECO:0000259" key="3">
    <source>
        <dbReference type="PROSITE" id="PS50157"/>
    </source>
</evidence>
<accession>A0AA36AZU6</accession>
<evidence type="ECO:0000313" key="4">
    <source>
        <dbReference type="EMBL" id="CAI9724631.1"/>
    </source>
</evidence>
<feature type="compositionally biased region" description="Low complexity" evidence="2">
    <location>
        <begin position="1191"/>
        <end position="1248"/>
    </location>
</feature>
<feature type="region of interest" description="Disordered" evidence="2">
    <location>
        <begin position="1042"/>
        <end position="1088"/>
    </location>
</feature>
<gene>
    <name evidence="4" type="ORF">OCTVUL_1B024433</name>
</gene>
<feature type="region of interest" description="Disordered" evidence="2">
    <location>
        <begin position="957"/>
        <end position="978"/>
    </location>
</feature>
<feature type="compositionally biased region" description="Basic and acidic residues" evidence="2">
    <location>
        <begin position="1636"/>
        <end position="1651"/>
    </location>
</feature>
<feature type="region of interest" description="Disordered" evidence="2">
    <location>
        <begin position="698"/>
        <end position="723"/>
    </location>
</feature>
<feature type="region of interest" description="Disordered" evidence="2">
    <location>
        <begin position="1725"/>
        <end position="1750"/>
    </location>
</feature>
<feature type="compositionally biased region" description="Polar residues" evidence="2">
    <location>
        <begin position="1489"/>
        <end position="1499"/>
    </location>
</feature>
<feature type="compositionally biased region" description="Basic and acidic residues" evidence="2">
    <location>
        <begin position="968"/>
        <end position="978"/>
    </location>
</feature>
<feature type="region of interest" description="Disordered" evidence="2">
    <location>
        <begin position="102"/>
        <end position="185"/>
    </location>
</feature>
<feature type="compositionally biased region" description="Polar residues" evidence="2">
    <location>
        <begin position="1249"/>
        <end position="1276"/>
    </location>
</feature>
<organism evidence="4 5">
    <name type="scientific">Octopus vulgaris</name>
    <name type="common">Common octopus</name>
    <dbReference type="NCBI Taxonomy" id="6645"/>
    <lineage>
        <taxon>Eukaryota</taxon>
        <taxon>Metazoa</taxon>
        <taxon>Spiralia</taxon>
        <taxon>Lophotrochozoa</taxon>
        <taxon>Mollusca</taxon>
        <taxon>Cephalopoda</taxon>
        <taxon>Coleoidea</taxon>
        <taxon>Octopodiformes</taxon>
        <taxon>Octopoda</taxon>
        <taxon>Incirrata</taxon>
        <taxon>Octopodidae</taxon>
        <taxon>Octopus</taxon>
    </lineage>
</organism>
<feature type="region of interest" description="Disordered" evidence="2">
    <location>
        <begin position="1629"/>
        <end position="1712"/>
    </location>
</feature>
<dbReference type="GO" id="GO:0008270">
    <property type="term" value="F:zinc ion binding"/>
    <property type="evidence" value="ECO:0007669"/>
    <property type="project" value="UniProtKB-KW"/>
</dbReference>
<feature type="domain" description="C2H2-type" evidence="3">
    <location>
        <begin position="1310"/>
        <end position="1337"/>
    </location>
</feature>
<feature type="region of interest" description="Disordered" evidence="2">
    <location>
        <begin position="1570"/>
        <end position="1616"/>
    </location>
</feature>
<feature type="region of interest" description="Disordered" evidence="2">
    <location>
        <begin position="1482"/>
        <end position="1548"/>
    </location>
</feature>
<keyword evidence="1" id="KW-0862">Zinc</keyword>
<feature type="compositionally biased region" description="Basic and acidic residues" evidence="2">
    <location>
        <begin position="159"/>
        <end position="170"/>
    </location>
</feature>
<name>A0AA36AZU6_OCTVU</name>
<feature type="compositionally biased region" description="Basic and acidic residues" evidence="2">
    <location>
        <begin position="1579"/>
        <end position="1598"/>
    </location>
</feature>
<feature type="region of interest" description="Disordered" evidence="2">
    <location>
        <begin position="1191"/>
        <end position="1291"/>
    </location>
</feature>
<dbReference type="PROSITE" id="PS50157">
    <property type="entry name" value="ZINC_FINGER_C2H2_2"/>
    <property type="match status" value="1"/>
</dbReference>
<feature type="compositionally biased region" description="Low complexity" evidence="2">
    <location>
        <begin position="702"/>
        <end position="722"/>
    </location>
</feature>
<feature type="compositionally biased region" description="Basic and acidic residues" evidence="2">
    <location>
        <begin position="1685"/>
        <end position="1703"/>
    </location>
</feature>